<feature type="transmembrane region" description="Helical" evidence="1">
    <location>
        <begin position="191"/>
        <end position="210"/>
    </location>
</feature>
<feature type="transmembrane region" description="Helical" evidence="1">
    <location>
        <begin position="59"/>
        <end position="81"/>
    </location>
</feature>
<proteinExistence type="predicted"/>
<feature type="domain" description="DUF1206" evidence="2">
    <location>
        <begin position="189"/>
        <end position="257"/>
    </location>
</feature>
<dbReference type="EMBL" id="CADCUU010000426">
    <property type="protein sequence ID" value="CAA9430640.1"/>
    <property type="molecule type" value="Genomic_DNA"/>
</dbReference>
<reference evidence="3" key="1">
    <citation type="submission" date="2020-02" db="EMBL/GenBank/DDBJ databases">
        <authorList>
            <person name="Meier V. D."/>
        </authorList>
    </citation>
    <scope>NUCLEOTIDE SEQUENCE</scope>
    <source>
        <strain evidence="3">AVDCRST_MAG15</strain>
    </source>
</reference>
<keyword evidence="1" id="KW-0812">Transmembrane</keyword>
<evidence type="ECO:0000256" key="1">
    <source>
        <dbReference type="SAM" id="Phobius"/>
    </source>
</evidence>
<feature type="transmembrane region" description="Helical" evidence="1">
    <location>
        <begin position="230"/>
        <end position="252"/>
    </location>
</feature>
<dbReference type="AlphaFoldDB" id="A0A6J4Q035"/>
<feature type="domain" description="DUF1206" evidence="2">
    <location>
        <begin position="15"/>
        <end position="80"/>
    </location>
</feature>
<accession>A0A6J4Q035</accession>
<evidence type="ECO:0000313" key="3">
    <source>
        <dbReference type="EMBL" id="CAA9430640.1"/>
    </source>
</evidence>
<name>A0A6J4Q035_9RHOB</name>
<sequence length="282" mass="29417">MRDDALSWTVPVMRAGYAGRGLTYLVVAGFSLWAISRGGEAQATNSALARLETTTGGDILLGLIALGLLAYAIWRLIAALLDLDAHGTEAKGIVARIGMAVSGLTHLALAFAALSLLISSGGSEGESRIREGVGTVMGWPGGRWLVGLAGLAIIGAGAKYIIEGWTAGYENYLAASPQTTRWRNALRFGEAANGVVIAVIGLLFLLAALRSDPSQAGGMAGAFDWLGNQAYGRILVTIVCLGLLGFSLFCFVNARWRIVPRVSGDKTETLARAVRNLAAGAV</sequence>
<dbReference type="InterPro" id="IPR009597">
    <property type="entry name" value="DUF1206"/>
</dbReference>
<feature type="transmembrane region" description="Helical" evidence="1">
    <location>
        <begin position="144"/>
        <end position="162"/>
    </location>
</feature>
<keyword evidence="1" id="KW-1133">Transmembrane helix</keyword>
<dbReference type="Pfam" id="PF06724">
    <property type="entry name" value="DUF1206"/>
    <property type="match status" value="3"/>
</dbReference>
<protein>
    <submittedName>
        <fullName evidence="3">Membrane protein, putative</fullName>
    </submittedName>
</protein>
<organism evidence="3">
    <name type="scientific">uncultured Rubellimicrobium sp</name>
    <dbReference type="NCBI Taxonomy" id="543078"/>
    <lineage>
        <taxon>Bacteria</taxon>
        <taxon>Pseudomonadati</taxon>
        <taxon>Pseudomonadota</taxon>
        <taxon>Alphaproteobacteria</taxon>
        <taxon>Rhodobacterales</taxon>
        <taxon>Roseobacteraceae</taxon>
        <taxon>Rubellimicrobium</taxon>
        <taxon>environmental samples</taxon>
    </lineage>
</organism>
<evidence type="ECO:0000259" key="2">
    <source>
        <dbReference type="Pfam" id="PF06724"/>
    </source>
</evidence>
<gene>
    <name evidence="3" type="ORF">AVDCRST_MAG15-2854</name>
</gene>
<feature type="domain" description="DUF1206" evidence="2">
    <location>
        <begin position="97"/>
        <end position="166"/>
    </location>
</feature>
<keyword evidence="1" id="KW-0472">Membrane</keyword>
<feature type="transmembrane region" description="Helical" evidence="1">
    <location>
        <begin position="93"/>
        <end position="118"/>
    </location>
</feature>
<feature type="transmembrane region" description="Helical" evidence="1">
    <location>
        <begin position="21"/>
        <end position="39"/>
    </location>
</feature>